<feature type="compositionally biased region" description="Basic and acidic residues" evidence="1">
    <location>
        <begin position="1"/>
        <end position="20"/>
    </location>
</feature>
<sequence>MRPDFGRKVFDRQTDQKARYENSPFSEEVLVQNFGGEPKWLDGTVTEQPGPVSYKVLVGEQLWKRRVDQMHQNHLSNKDSKPEISVTHSNDTTDIQLVTPPQEDTAEKSTLKPNETKSSKNDNDEDTHAAATAQPQHQPQTRYPTRQRKAPQRLGFNI</sequence>
<feature type="compositionally biased region" description="Polar residues" evidence="1">
    <location>
        <begin position="86"/>
        <end position="96"/>
    </location>
</feature>
<feature type="region of interest" description="Disordered" evidence="1">
    <location>
        <begin position="1"/>
        <end position="24"/>
    </location>
</feature>
<dbReference type="AlphaFoldDB" id="A0AAU9Y2S7"/>
<evidence type="ECO:0000313" key="2">
    <source>
        <dbReference type="EMBL" id="CAH3166054.1"/>
    </source>
</evidence>
<dbReference type="Proteomes" id="UP001159428">
    <property type="component" value="Unassembled WGS sequence"/>
</dbReference>
<feature type="compositionally biased region" description="Low complexity" evidence="1">
    <location>
        <begin position="129"/>
        <end position="141"/>
    </location>
</feature>
<feature type="region of interest" description="Disordered" evidence="1">
    <location>
        <begin position="69"/>
        <end position="158"/>
    </location>
</feature>
<organism evidence="2 3">
    <name type="scientific">Pocillopora meandrina</name>
    <dbReference type="NCBI Taxonomy" id="46732"/>
    <lineage>
        <taxon>Eukaryota</taxon>
        <taxon>Metazoa</taxon>
        <taxon>Cnidaria</taxon>
        <taxon>Anthozoa</taxon>
        <taxon>Hexacorallia</taxon>
        <taxon>Scleractinia</taxon>
        <taxon>Astrocoeniina</taxon>
        <taxon>Pocilloporidae</taxon>
        <taxon>Pocillopora</taxon>
    </lineage>
</organism>
<name>A0AAU9Y2S7_9CNID</name>
<dbReference type="EMBL" id="CALNXJ010000127">
    <property type="protein sequence ID" value="CAH3166054.1"/>
    <property type="molecule type" value="Genomic_DNA"/>
</dbReference>
<evidence type="ECO:0000256" key="1">
    <source>
        <dbReference type="SAM" id="MobiDB-lite"/>
    </source>
</evidence>
<reference evidence="2 3" key="1">
    <citation type="submission" date="2022-05" db="EMBL/GenBank/DDBJ databases">
        <authorList>
            <consortium name="Genoscope - CEA"/>
            <person name="William W."/>
        </authorList>
    </citation>
    <scope>NUCLEOTIDE SEQUENCE [LARGE SCALE GENOMIC DNA]</scope>
</reference>
<feature type="compositionally biased region" description="Basic and acidic residues" evidence="1">
    <location>
        <begin position="69"/>
        <end position="82"/>
    </location>
</feature>
<proteinExistence type="predicted"/>
<comment type="caution">
    <text evidence="2">The sequence shown here is derived from an EMBL/GenBank/DDBJ whole genome shotgun (WGS) entry which is preliminary data.</text>
</comment>
<keyword evidence="3" id="KW-1185">Reference proteome</keyword>
<evidence type="ECO:0000313" key="3">
    <source>
        <dbReference type="Proteomes" id="UP001159428"/>
    </source>
</evidence>
<protein>
    <submittedName>
        <fullName evidence="2">Uncharacterized protein</fullName>
    </submittedName>
</protein>
<accession>A0AAU9Y2S7</accession>
<feature type="compositionally biased region" description="Basic and acidic residues" evidence="1">
    <location>
        <begin position="105"/>
        <end position="128"/>
    </location>
</feature>
<gene>
    <name evidence="2" type="ORF">PMEA_00004470</name>
</gene>